<dbReference type="PANTHER" id="PTHR47968">
    <property type="entry name" value="CENTROMERE PROTEIN E"/>
    <property type="match status" value="1"/>
</dbReference>
<feature type="coiled-coil region" evidence="5">
    <location>
        <begin position="346"/>
        <end position="380"/>
    </location>
</feature>
<dbReference type="InterPro" id="IPR001752">
    <property type="entry name" value="Kinesin_motor_dom"/>
</dbReference>
<evidence type="ECO:0000256" key="4">
    <source>
        <dbReference type="RuleBase" id="RU000394"/>
    </source>
</evidence>
<dbReference type="AlphaFoldDB" id="A0E0W8"/>
<dbReference type="GO" id="GO:0008017">
    <property type="term" value="F:microtubule binding"/>
    <property type="evidence" value="ECO:0000318"/>
    <property type="project" value="GO_Central"/>
</dbReference>
<evidence type="ECO:0000313" key="9">
    <source>
        <dbReference type="Proteomes" id="UP000000600"/>
    </source>
</evidence>
<evidence type="ECO:0000256" key="5">
    <source>
        <dbReference type="SAM" id="Coils"/>
    </source>
</evidence>
<evidence type="ECO:0000256" key="1">
    <source>
        <dbReference type="ARBA" id="ARBA00022741"/>
    </source>
</evidence>
<dbReference type="Proteomes" id="UP000000600">
    <property type="component" value="Unassembled WGS sequence"/>
</dbReference>
<feature type="domain" description="Kinesin motor" evidence="7">
    <location>
        <begin position="4"/>
        <end position="344"/>
    </location>
</feature>
<dbReference type="GO" id="GO:0005524">
    <property type="term" value="F:ATP binding"/>
    <property type="evidence" value="ECO:0007669"/>
    <property type="project" value="UniProtKB-UniRule"/>
</dbReference>
<dbReference type="InterPro" id="IPR027417">
    <property type="entry name" value="P-loop_NTPase"/>
</dbReference>
<dbReference type="Gene3D" id="3.40.850.10">
    <property type="entry name" value="Kinesin motor domain"/>
    <property type="match status" value="1"/>
</dbReference>
<dbReference type="GO" id="GO:0016887">
    <property type="term" value="F:ATP hydrolysis activity"/>
    <property type="evidence" value="ECO:0000318"/>
    <property type="project" value="GO_Central"/>
</dbReference>
<dbReference type="RefSeq" id="XP_001456332.1">
    <property type="nucleotide sequence ID" value="XM_001456295.1"/>
</dbReference>
<evidence type="ECO:0000313" key="8">
    <source>
        <dbReference type="EMBL" id="CAK88935.1"/>
    </source>
</evidence>
<feature type="compositionally biased region" description="Low complexity" evidence="6">
    <location>
        <begin position="382"/>
        <end position="402"/>
    </location>
</feature>
<dbReference type="InterPro" id="IPR036961">
    <property type="entry name" value="Kinesin_motor_dom_sf"/>
</dbReference>
<dbReference type="PANTHER" id="PTHR47968:SF67">
    <property type="entry name" value="KINESIN MOTOR DOMAIN-CONTAINING PROTEIN"/>
    <property type="match status" value="1"/>
</dbReference>
<gene>
    <name evidence="8" type="ORF">GSPATT00022103001</name>
</gene>
<keyword evidence="9" id="KW-1185">Reference proteome</keyword>
<dbReference type="InParanoid" id="A0E0W8"/>
<feature type="region of interest" description="Disordered" evidence="6">
    <location>
        <begin position="380"/>
        <end position="402"/>
    </location>
</feature>
<organism evidence="8 9">
    <name type="scientific">Paramecium tetraurelia</name>
    <dbReference type="NCBI Taxonomy" id="5888"/>
    <lineage>
        <taxon>Eukaryota</taxon>
        <taxon>Sar</taxon>
        <taxon>Alveolata</taxon>
        <taxon>Ciliophora</taxon>
        <taxon>Intramacronucleata</taxon>
        <taxon>Oligohymenophorea</taxon>
        <taxon>Peniculida</taxon>
        <taxon>Parameciidae</taxon>
        <taxon>Paramecium</taxon>
    </lineage>
</organism>
<dbReference type="Pfam" id="PF00225">
    <property type="entry name" value="Kinesin"/>
    <property type="match status" value="1"/>
</dbReference>
<feature type="compositionally biased region" description="Basic and acidic residues" evidence="6">
    <location>
        <begin position="484"/>
        <end position="505"/>
    </location>
</feature>
<dbReference type="GeneID" id="5042117"/>
<evidence type="ECO:0000256" key="2">
    <source>
        <dbReference type="ARBA" id="ARBA00022840"/>
    </source>
</evidence>
<dbReference type="GO" id="GO:0005871">
    <property type="term" value="C:kinesin complex"/>
    <property type="evidence" value="ECO:0000318"/>
    <property type="project" value="GO_Central"/>
</dbReference>
<protein>
    <recommendedName>
        <fullName evidence="4">Kinesin-like protein</fullName>
    </recommendedName>
</protein>
<dbReference type="InterPro" id="IPR027640">
    <property type="entry name" value="Kinesin-like_fam"/>
</dbReference>
<accession>A0E0W8</accession>
<keyword evidence="3 4" id="KW-0505">Motor protein</keyword>
<dbReference type="GO" id="GO:0005874">
    <property type="term" value="C:microtubule"/>
    <property type="evidence" value="ECO:0000318"/>
    <property type="project" value="GO_Central"/>
</dbReference>
<keyword evidence="1 3" id="KW-0547">Nucleotide-binding</keyword>
<dbReference type="eggNOG" id="KOG4280">
    <property type="taxonomic scope" value="Eukaryota"/>
</dbReference>
<proteinExistence type="inferred from homology"/>
<keyword evidence="4" id="KW-0493">Microtubule</keyword>
<dbReference type="EMBL" id="CT868652">
    <property type="protein sequence ID" value="CAK88935.1"/>
    <property type="molecule type" value="Genomic_DNA"/>
</dbReference>
<dbReference type="PRINTS" id="PR00380">
    <property type="entry name" value="KINESINHEAVY"/>
</dbReference>
<dbReference type="GO" id="GO:0005737">
    <property type="term" value="C:cytoplasm"/>
    <property type="evidence" value="ECO:0000318"/>
    <property type="project" value="GO_Central"/>
</dbReference>
<reference evidence="8 9" key="1">
    <citation type="journal article" date="2006" name="Nature">
        <title>Global trends of whole-genome duplications revealed by the ciliate Paramecium tetraurelia.</title>
        <authorList>
            <consortium name="Genoscope"/>
            <person name="Aury J.-M."/>
            <person name="Jaillon O."/>
            <person name="Duret L."/>
            <person name="Noel B."/>
            <person name="Jubin C."/>
            <person name="Porcel B.M."/>
            <person name="Segurens B."/>
            <person name="Daubin V."/>
            <person name="Anthouard V."/>
            <person name="Aiach N."/>
            <person name="Arnaiz O."/>
            <person name="Billaut A."/>
            <person name="Beisson J."/>
            <person name="Blanc I."/>
            <person name="Bouhouche K."/>
            <person name="Camara F."/>
            <person name="Duharcourt S."/>
            <person name="Guigo R."/>
            <person name="Gogendeau D."/>
            <person name="Katinka M."/>
            <person name="Keller A.-M."/>
            <person name="Kissmehl R."/>
            <person name="Klotz C."/>
            <person name="Koll F."/>
            <person name="Le Moue A."/>
            <person name="Lepere C."/>
            <person name="Malinsky S."/>
            <person name="Nowacki M."/>
            <person name="Nowak J.K."/>
            <person name="Plattner H."/>
            <person name="Poulain J."/>
            <person name="Ruiz F."/>
            <person name="Serrano V."/>
            <person name="Zagulski M."/>
            <person name="Dessen P."/>
            <person name="Betermier M."/>
            <person name="Weissenbach J."/>
            <person name="Scarpelli C."/>
            <person name="Schachter V."/>
            <person name="Sperling L."/>
            <person name="Meyer E."/>
            <person name="Cohen J."/>
            <person name="Wincker P."/>
        </authorList>
    </citation>
    <scope>NUCLEOTIDE SEQUENCE [LARGE SCALE GENOMIC DNA]</scope>
    <source>
        <strain evidence="8 9">Stock d4-2</strain>
    </source>
</reference>
<feature type="binding site" evidence="3">
    <location>
        <begin position="93"/>
        <end position="100"/>
    </location>
    <ligand>
        <name>ATP</name>
        <dbReference type="ChEBI" id="CHEBI:30616"/>
    </ligand>
</feature>
<dbReference type="PROSITE" id="PS00411">
    <property type="entry name" value="KINESIN_MOTOR_1"/>
    <property type="match status" value="1"/>
</dbReference>
<feature type="region of interest" description="Disordered" evidence="6">
    <location>
        <begin position="484"/>
        <end position="517"/>
    </location>
</feature>
<sequence length="517" mass="60170">MKSQFEVFLRLKPSNNQSQNAMQYQIYQNKRLQVLLPKHVKFGMINNSRDNLDFNFTHVFDQKSSQEHVFTNVTTPVINSFLDGYNATIFAYGQTGSGKTYTMSGAETWQLRGVIPRALSYIFDEIDKRTKFEYKIYISFMEIYNENAYDLLEKRHLETPLEQWNKIALFEDDQNNIHLKNLSIHQCNNEQEGIDLLMMGNFIRQVSSTPMNQSSSRSHCIFTVTLEGCDTTSETCFVSKLHLVDLAGSERISKSQVEGNLLNEAKYINLSLTYLEQVIIALNERMKGANRQHIPYRNSLMTTLLKDSLGGNCKTVMIATISSENDNIEESLSTLRFSQRVGQLENEIRRNEKVDLEAVVKRLEQEKLALIRELEQYQRGGTSTSSNKKIQQQQQNLLPQSSGMPISQKEVQEKVELYLNERIPLLDVKSVEETQKCFEAMKDLYNTRMKEYVTELTFISEKLQKYDEILTRKYENIQSIRKEQSSFLEQKENSSPEIEVYRRNESPQVQFKKRPNQ</sequence>
<dbReference type="STRING" id="5888.A0E0W8"/>
<keyword evidence="5" id="KW-0175">Coiled coil</keyword>
<dbReference type="HOGENOM" id="CLU_001485_2_1_1"/>
<dbReference type="OMA" id="FGMINNS"/>
<dbReference type="GO" id="GO:0007018">
    <property type="term" value="P:microtubule-based movement"/>
    <property type="evidence" value="ECO:0000318"/>
    <property type="project" value="GO_Central"/>
</dbReference>
<keyword evidence="2 3" id="KW-0067">ATP-binding</keyword>
<dbReference type="InterPro" id="IPR019821">
    <property type="entry name" value="Kinesin_motor_CS"/>
</dbReference>
<dbReference type="KEGG" id="ptm:GSPATT00022103001"/>
<dbReference type="PROSITE" id="PS50067">
    <property type="entry name" value="KINESIN_MOTOR_2"/>
    <property type="match status" value="1"/>
</dbReference>
<dbReference type="SUPFAM" id="SSF52540">
    <property type="entry name" value="P-loop containing nucleoside triphosphate hydrolases"/>
    <property type="match status" value="1"/>
</dbReference>
<evidence type="ECO:0000256" key="3">
    <source>
        <dbReference type="PROSITE-ProRule" id="PRU00283"/>
    </source>
</evidence>
<dbReference type="GO" id="GO:0003777">
    <property type="term" value="F:microtubule motor activity"/>
    <property type="evidence" value="ECO:0000318"/>
    <property type="project" value="GO_Central"/>
</dbReference>
<evidence type="ECO:0000259" key="7">
    <source>
        <dbReference type="PROSITE" id="PS50067"/>
    </source>
</evidence>
<evidence type="ECO:0000256" key="6">
    <source>
        <dbReference type="SAM" id="MobiDB-lite"/>
    </source>
</evidence>
<dbReference type="OrthoDB" id="3176171at2759"/>
<dbReference type="SMART" id="SM00129">
    <property type="entry name" value="KISc"/>
    <property type="match status" value="1"/>
</dbReference>
<comment type="similarity">
    <text evidence="3 4">Belongs to the TRAFAC class myosin-kinesin ATPase superfamily. Kinesin family.</text>
</comment>
<name>A0E0W8_PARTE</name>